<sequence length="568" mass="59203">MSGHGPGTPTSSPPQFTHTFPEPSWLYPHFRGAIEGSNQYATYTQQGVAAWPVGWEDALRYGALYYSRVRGLGGVVTGTGSLVIAVLVAPFWDSNTGEEKNMIFMSTIPRGTPSRPGAYTRLSGPTGGHDTWRSHCYRGEEPPDPTVENSYAYVSEPHAEDNAINMYLRTVDVTMSTTAIFEGVNYTWLGGNFMVAYGLRARPRDNRGRPRADEEPRVPGQVLPCGLYAENGNSKVPNCRTVLDRMQIEWRFGIASDFPPAPPPVRPPFPGPQLPPHPPNDGSSQGGGSGQGGGSDQGGGSSPSRGSGQGDGNYGGDHPASGYMNHGGSTNLHIPSNPNLAGDEAARAYARQLRQWITDASNNKGKDKGSNVSRGGSNTTNNLARGTTSRPSTTDKPPATRVDPPTDALAKLSLKSTKTPTQLATTHVTGTVRPSQSPGAVGGQANTSKKPAGSVSAPSAQATRGRHDSAGAAAAPAPSSTGRVRDSGSVSGGGGGTRSSRGGTTSTVGSHPTNNAGPAVGRRGNDATSAHPKPVQTTTRRAQNSPAVQPTRLTQAGRTVSRSAARPS</sequence>
<evidence type="ECO:0000313" key="2">
    <source>
        <dbReference type="Proteomes" id="UP000724584"/>
    </source>
</evidence>
<evidence type="ECO:0000313" key="1">
    <source>
        <dbReference type="EMBL" id="KAH6651273.1"/>
    </source>
</evidence>
<dbReference type="EMBL" id="JAGIZQ010000001">
    <property type="protein sequence ID" value="KAH6651273.1"/>
    <property type="molecule type" value="Genomic_DNA"/>
</dbReference>
<reference evidence="1 2" key="1">
    <citation type="journal article" date="2021" name="Nat. Commun.">
        <title>Genetic determinants of endophytism in the Arabidopsis root mycobiome.</title>
        <authorList>
            <person name="Mesny F."/>
            <person name="Miyauchi S."/>
            <person name="Thiergart T."/>
            <person name="Pickel B."/>
            <person name="Atanasova L."/>
            <person name="Karlsson M."/>
            <person name="Huettel B."/>
            <person name="Barry K.W."/>
            <person name="Haridas S."/>
            <person name="Chen C."/>
            <person name="Bauer D."/>
            <person name="Andreopoulos W."/>
            <person name="Pangilinan J."/>
            <person name="LaButti K."/>
            <person name="Riley R."/>
            <person name="Lipzen A."/>
            <person name="Clum A."/>
            <person name="Drula E."/>
            <person name="Henrissat B."/>
            <person name="Kohler A."/>
            <person name="Grigoriev I.V."/>
            <person name="Martin F.M."/>
            <person name="Hacquard S."/>
        </authorList>
    </citation>
    <scope>NUCLEOTIDE SEQUENCE [LARGE SCALE GENOMIC DNA]</scope>
    <source>
        <strain evidence="1 2">MPI-SDFR-AT-0079</strain>
    </source>
</reference>
<name>A0ACB7PQ70_9PEZI</name>
<keyword evidence="2" id="KW-1185">Reference proteome</keyword>
<protein>
    <submittedName>
        <fullName evidence="1">Uncharacterized protein</fullName>
    </submittedName>
</protein>
<accession>A0ACB7PQ70</accession>
<organism evidence="1 2">
    <name type="scientific">Chaetomium tenue</name>
    <dbReference type="NCBI Taxonomy" id="1854479"/>
    <lineage>
        <taxon>Eukaryota</taxon>
        <taxon>Fungi</taxon>
        <taxon>Dikarya</taxon>
        <taxon>Ascomycota</taxon>
        <taxon>Pezizomycotina</taxon>
        <taxon>Sordariomycetes</taxon>
        <taxon>Sordariomycetidae</taxon>
        <taxon>Sordariales</taxon>
        <taxon>Chaetomiaceae</taxon>
        <taxon>Chaetomium</taxon>
    </lineage>
</organism>
<gene>
    <name evidence="1" type="ORF">F5144DRAFT_558959</name>
</gene>
<dbReference type="Proteomes" id="UP000724584">
    <property type="component" value="Unassembled WGS sequence"/>
</dbReference>
<comment type="caution">
    <text evidence="1">The sequence shown here is derived from an EMBL/GenBank/DDBJ whole genome shotgun (WGS) entry which is preliminary data.</text>
</comment>
<proteinExistence type="predicted"/>